<sequence length="108" mass="11331">MGLGRQWAAVTLAAAVATSGCATSLSEAGARVQIVGPDQVADYQYVGQVMGSSIQAGVARNQGYMNAVNELLEQAAAMGATHVVLTFNPGPAYWTWSQTVRGEAFRPR</sequence>
<evidence type="ECO:0000313" key="3">
    <source>
        <dbReference type="Proteomes" id="UP000321638"/>
    </source>
</evidence>
<gene>
    <name evidence="2" type="ORF">FHP25_08765</name>
</gene>
<evidence type="ECO:0000313" key="2">
    <source>
        <dbReference type="EMBL" id="TXL77515.1"/>
    </source>
</evidence>
<accession>A0A5C8PR52</accession>
<dbReference type="Proteomes" id="UP000321638">
    <property type="component" value="Unassembled WGS sequence"/>
</dbReference>
<protein>
    <submittedName>
        <fullName evidence="2">DUF4156 domain-containing protein</fullName>
    </submittedName>
</protein>
<proteinExistence type="predicted"/>
<dbReference type="PROSITE" id="PS51257">
    <property type="entry name" value="PROKAR_LIPOPROTEIN"/>
    <property type="match status" value="1"/>
</dbReference>
<name>A0A5C8PR52_9HYPH</name>
<keyword evidence="3" id="KW-1185">Reference proteome</keyword>
<dbReference type="RefSeq" id="WP_147846555.1">
    <property type="nucleotide sequence ID" value="NZ_VDUZ01000008.1"/>
</dbReference>
<keyword evidence="1" id="KW-0732">Signal</keyword>
<dbReference type="EMBL" id="VDUZ01000008">
    <property type="protein sequence ID" value="TXL77515.1"/>
    <property type="molecule type" value="Genomic_DNA"/>
</dbReference>
<evidence type="ECO:0000256" key="1">
    <source>
        <dbReference type="SAM" id="SignalP"/>
    </source>
</evidence>
<reference evidence="2 3" key="1">
    <citation type="submission" date="2019-06" db="EMBL/GenBank/DDBJ databases">
        <title>New taxonomy in bacterial strain CC-CFT640, isolated from vineyard.</title>
        <authorList>
            <person name="Lin S.-Y."/>
            <person name="Tsai C.-F."/>
            <person name="Young C.-C."/>
        </authorList>
    </citation>
    <scope>NUCLEOTIDE SEQUENCE [LARGE SCALE GENOMIC DNA]</scope>
    <source>
        <strain evidence="2 3">CC-CFT640</strain>
    </source>
</reference>
<dbReference type="OrthoDB" id="9894681at2"/>
<organism evidence="2 3">
    <name type="scientific">Vineibacter terrae</name>
    <dbReference type="NCBI Taxonomy" id="2586908"/>
    <lineage>
        <taxon>Bacteria</taxon>
        <taxon>Pseudomonadati</taxon>
        <taxon>Pseudomonadota</taxon>
        <taxon>Alphaproteobacteria</taxon>
        <taxon>Hyphomicrobiales</taxon>
        <taxon>Vineibacter</taxon>
    </lineage>
</organism>
<feature type="signal peptide" evidence="1">
    <location>
        <begin position="1"/>
        <end position="22"/>
    </location>
</feature>
<feature type="chain" id="PRO_5022680805" evidence="1">
    <location>
        <begin position="23"/>
        <end position="108"/>
    </location>
</feature>
<comment type="caution">
    <text evidence="2">The sequence shown here is derived from an EMBL/GenBank/DDBJ whole genome shotgun (WGS) entry which is preliminary data.</text>
</comment>
<dbReference type="AlphaFoldDB" id="A0A5C8PR52"/>